<comment type="caution">
    <text evidence="2">The sequence shown here is derived from an EMBL/GenBank/DDBJ whole genome shotgun (WGS) entry which is preliminary data.</text>
</comment>
<sequence>MMDVDNVEPANEKYISEEYELGPFELSSDPCTNNLTSAIKLHSRSTSSSDDSYDHLSDTSPRFSPAEPHSSRWRDVDSMTDEHEQPDYGEFFRDNIFAEAAKLRLFDIDSSYWPRPATFPGSLPTDYTKKSFFADELRSTETALMRNSFSSPSIQEKMRQQSVLYHQIHEMLAQDPDTRRKSIFEASKENQNEKQPHTPIFEPKFKIEGVDHAKIKALKEKYPDKMALHKHLDTYSSVMARFVAVCSPEVSILDMKPIDVGEDEKIEKVKKPKRFHARGTQKYLDIKVLGNRIVLFLSDVRTMSNGEKP</sequence>
<evidence type="ECO:0000313" key="2">
    <source>
        <dbReference type="EMBL" id="EPS43255.1"/>
    </source>
</evidence>
<accession>S8AJY9</accession>
<reference evidence="2 3" key="1">
    <citation type="journal article" date="2013" name="PLoS Genet.">
        <title>Genomic mechanisms accounting for the adaptation to parasitism in nematode-trapping fungi.</title>
        <authorList>
            <person name="Meerupati T."/>
            <person name="Andersson K.M."/>
            <person name="Friman E."/>
            <person name="Kumar D."/>
            <person name="Tunlid A."/>
            <person name="Ahren D."/>
        </authorList>
    </citation>
    <scope>NUCLEOTIDE SEQUENCE [LARGE SCALE GENOMIC DNA]</scope>
    <source>
        <strain evidence="2 3">CBS 200.50</strain>
    </source>
</reference>
<reference evidence="3" key="2">
    <citation type="submission" date="2013-04" db="EMBL/GenBank/DDBJ databases">
        <title>Genomic mechanisms accounting for the adaptation to parasitism in nematode-trapping fungi.</title>
        <authorList>
            <person name="Ahren D.G."/>
        </authorList>
    </citation>
    <scope>NUCLEOTIDE SEQUENCE [LARGE SCALE GENOMIC DNA]</scope>
    <source>
        <strain evidence="3">CBS 200.50</strain>
    </source>
</reference>
<dbReference type="EMBL" id="AQGS01000083">
    <property type="protein sequence ID" value="EPS43255.1"/>
    <property type="molecule type" value="Genomic_DNA"/>
</dbReference>
<evidence type="ECO:0000313" key="3">
    <source>
        <dbReference type="Proteomes" id="UP000015100"/>
    </source>
</evidence>
<dbReference type="AlphaFoldDB" id="S8AJY9"/>
<feature type="compositionally biased region" description="Basic and acidic residues" evidence="1">
    <location>
        <begin position="69"/>
        <end position="84"/>
    </location>
</feature>
<dbReference type="OrthoDB" id="5428398at2759"/>
<keyword evidence="3" id="KW-1185">Reference proteome</keyword>
<dbReference type="HOGENOM" id="CLU_900222_0_0_1"/>
<dbReference type="Proteomes" id="UP000015100">
    <property type="component" value="Unassembled WGS sequence"/>
</dbReference>
<protein>
    <submittedName>
        <fullName evidence="2">Uncharacterized protein</fullName>
    </submittedName>
</protein>
<evidence type="ECO:0000256" key="1">
    <source>
        <dbReference type="SAM" id="MobiDB-lite"/>
    </source>
</evidence>
<organism evidence="2 3">
    <name type="scientific">Dactylellina haptotyla (strain CBS 200.50)</name>
    <name type="common">Nematode-trapping fungus</name>
    <name type="synonym">Monacrosporium haptotylum</name>
    <dbReference type="NCBI Taxonomy" id="1284197"/>
    <lineage>
        <taxon>Eukaryota</taxon>
        <taxon>Fungi</taxon>
        <taxon>Dikarya</taxon>
        <taxon>Ascomycota</taxon>
        <taxon>Pezizomycotina</taxon>
        <taxon>Orbiliomycetes</taxon>
        <taxon>Orbiliales</taxon>
        <taxon>Orbiliaceae</taxon>
        <taxon>Dactylellina</taxon>
    </lineage>
</organism>
<name>S8AJY9_DACHA</name>
<feature type="region of interest" description="Disordered" evidence="1">
    <location>
        <begin position="43"/>
        <end position="84"/>
    </location>
</feature>
<gene>
    <name evidence="2" type="ORF">H072_2743</name>
</gene>
<proteinExistence type="predicted"/>